<evidence type="ECO:0000256" key="7">
    <source>
        <dbReference type="ARBA" id="ARBA00022737"/>
    </source>
</evidence>
<feature type="compositionally biased region" description="Low complexity" evidence="20">
    <location>
        <begin position="185"/>
        <end position="226"/>
    </location>
</feature>
<evidence type="ECO:0000256" key="6">
    <source>
        <dbReference type="ARBA" id="ARBA00022670"/>
    </source>
</evidence>
<feature type="active site" description="Proton acceptor" evidence="18">
    <location>
        <position position="119"/>
    </location>
</feature>
<keyword evidence="11" id="KW-0805">Transcription regulation</keyword>
<dbReference type="OrthoDB" id="10063692at2759"/>
<dbReference type="Pfam" id="PF02099">
    <property type="entry name" value="Josephin"/>
    <property type="match status" value="1"/>
</dbReference>
<name>A0A9P6QFB9_9FUNG</name>
<reference evidence="22" key="1">
    <citation type="journal article" date="2020" name="Fungal Divers.">
        <title>Resolving the Mortierellaceae phylogeny through synthesis of multi-gene phylogenetics and phylogenomics.</title>
        <authorList>
            <person name="Vandepol N."/>
            <person name="Liber J."/>
            <person name="Desiro A."/>
            <person name="Na H."/>
            <person name="Kennedy M."/>
            <person name="Barry K."/>
            <person name="Grigoriev I.V."/>
            <person name="Miller A.N."/>
            <person name="O'Donnell K."/>
            <person name="Stajich J.E."/>
            <person name="Bonito G."/>
        </authorList>
    </citation>
    <scope>NUCLEOTIDE SEQUENCE</scope>
    <source>
        <strain evidence="22">BC1065</strain>
    </source>
</reference>
<dbReference type="GO" id="GO:0006508">
    <property type="term" value="P:proteolysis"/>
    <property type="evidence" value="ECO:0007669"/>
    <property type="project" value="UniProtKB-KW"/>
</dbReference>
<feature type="active site" evidence="19">
    <location>
        <position position="119"/>
    </location>
</feature>
<evidence type="ECO:0000256" key="9">
    <source>
        <dbReference type="ARBA" id="ARBA00022801"/>
    </source>
</evidence>
<keyword evidence="12" id="KW-0804">Transcription</keyword>
<dbReference type="InterPro" id="IPR006155">
    <property type="entry name" value="Josephin"/>
</dbReference>
<evidence type="ECO:0000256" key="2">
    <source>
        <dbReference type="ARBA" id="ARBA00004123"/>
    </source>
</evidence>
<evidence type="ECO:0000313" key="22">
    <source>
        <dbReference type="EMBL" id="KAG0264255.1"/>
    </source>
</evidence>
<dbReference type="InterPro" id="IPR033865">
    <property type="entry name" value="Ataxin-3"/>
</dbReference>
<evidence type="ECO:0000259" key="21">
    <source>
        <dbReference type="PROSITE" id="PS50957"/>
    </source>
</evidence>
<keyword evidence="6" id="KW-0645">Protease</keyword>
<evidence type="ECO:0000256" key="11">
    <source>
        <dbReference type="ARBA" id="ARBA00023015"/>
    </source>
</evidence>
<comment type="caution">
    <text evidence="22">The sequence shown here is derived from an EMBL/GenBank/DDBJ whole genome shotgun (WGS) entry which is preliminary data.</text>
</comment>
<evidence type="ECO:0000256" key="1">
    <source>
        <dbReference type="ARBA" id="ARBA00000707"/>
    </source>
</evidence>
<evidence type="ECO:0000256" key="19">
    <source>
        <dbReference type="PROSITE-ProRule" id="PRU00331"/>
    </source>
</evidence>
<sequence>MDLVPYIFHEQQEGNLCAQHCLNALLQGPYFTAIELADLARQLDQRERDALEGWTPSGGARAGSQSQNMDDSGFFSVQVISEALAIWQLQIIPWGSQDVKDAKQHPEFEQAFILNLHEHWFTLRRFGPSTKRWYDLNSMHPAARPMSDTYLGMTLSQLEAEQYSVFVVRPLQGGALASPEVIHVSSSSSSKSRSEAGSVSTLGSSAPAPTTTSAAAAAEQSNTSPANSFLAERREMERIRRQRLEALERQKSGNTSTTSNNNDHASSSLSSSTNTTGRSQQHATTTPAPKTVAVIKTPSCLPACEADRVAATLPYDQFESEKPKGPQAAAAKKEEPFSGAGYRLGNAAAAAAQRDEDEDAMLAAALASSVEEQYAGAGSGGGSGSRGDGGGGGGMDDGEDTEWEMMQQAIAMSLQKKD</sequence>
<dbReference type="PROSITE" id="PS50957">
    <property type="entry name" value="JOSEPHIN"/>
    <property type="match status" value="1"/>
</dbReference>
<accession>A0A9P6QFB9</accession>
<evidence type="ECO:0000256" key="12">
    <source>
        <dbReference type="ARBA" id="ARBA00023163"/>
    </source>
</evidence>
<dbReference type="PANTHER" id="PTHR14159">
    <property type="entry name" value="ATAXIN-3-RELATED"/>
    <property type="match status" value="1"/>
</dbReference>
<dbReference type="FunFam" id="1.10.287.10:FF:000018">
    <property type="entry name" value="Ataxin-3 homolog"/>
    <property type="match status" value="1"/>
</dbReference>
<evidence type="ECO:0000256" key="4">
    <source>
        <dbReference type="ARBA" id="ARBA00012759"/>
    </source>
</evidence>
<comment type="catalytic activity">
    <reaction evidence="1">
        <text>Thiol-dependent hydrolysis of ester, thioester, amide, peptide and isopeptide bonds formed by the C-terminal Gly of ubiquitin (a 76-residue protein attached to proteins as an intracellular targeting signal).</text>
        <dbReference type="EC" id="3.4.19.12"/>
    </reaction>
</comment>
<evidence type="ECO:0000313" key="23">
    <source>
        <dbReference type="Proteomes" id="UP000807716"/>
    </source>
</evidence>
<feature type="region of interest" description="Disordered" evidence="20">
    <location>
        <begin position="185"/>
        <end position="233"/>
    </location>
</feature>
<keyword evidence="23" id="KW-1185">Reference proteome</keyword>
<proteinExistence type="predicted"/>
<evidence type="ECO:0000256" key="16">
    <source>
        <dbReference type="ARBA" id="ARBA00069055"/>
    </source>
</evidence>
<evidence type="ECO:0000256" key="13">
    <source>
        <dbReference type="ARBA" id="ARBA00023242"/>
    </source>
</evidence>
<dbReference type="PANTHER" id="PTHR14159:SF0">
    <property type="entry name" value="ATAXIN-3-RELATED"/>
    <property type="match status" value="1"/>
</dbReference>
<feature type="region of interest" description="Disordered" evidence="20">
    <location>
        <begin position="371"/>
        <end position="402"/>
    </location>
</feature>
<evidence type="ECO:0000256" key="3">
    <source>
        <dbReference type="ARBA" id="ARBA00004496"/>
    </source>
</evidence>
<feature type="compositionally biased region" description="Low complexity" evidence="20">
    <location>
        <begin position="252"/>
        <end position="290"/>
    </location>
</feature>
<comment type="subcellular location">
    <subcellularLocation>
        <location evidence="3">Cytoplasm</location>
    </subcellularLocation>
    <subcellularLocation>
        <location evidence="2">Nucleus</location>
    </subcellularLocation>
</comment>
<evidence type="ECO:0000256" key="8">
    <source>
        <dbReference type="ARBA" id="ARBA00022786"/>
    </source>
</evidence>
<dbReference type="PRINTS" id="PR01233">
    <property type="entry name" value="JOSEPHIN"/>
</dbReference>
<keyword evidence="13" id="KW-0539">Nucleus</keyword>
<organism evidence="22 23">
    <name type="scientific">Actinomortierella ambigua</name>
    <dbReference type="NCBI Taxonomy" id="1343610"/>
    <lineage>
        <taxon>Eukaryota</taxon>
        <taxon>Fungi</taxon>
        <taxon>Fungi incertae sedis</taxon>
        <taxon>Mucoromycota</taxon>
        <taxon>Mortierellomycotina</taxon>
        <taxon>Mortierellomycetes</taxon>
        <taxon>Mortierellales</taxon>
        <taxon>Mortierellaceae</taxon>
        <taxon>Actinomortierella</taxon>
    </lineage>
</organism>
<evidence type="ECO:0000256" key="14">
    <source>
        <dbReference type="ARBA" id="ARBA00060106"/>
    </source>
</evidence>
<feature type="region of interest" description="Disordered" evidence="20">
    <location>
        <begin position="247"/>
        <end position="290"/>
    </location>
</feature>
<keyword evidence="8" id="KW-0833">Ubl conjugation pathway</keyword>
<feature type="active site" evidence="18 19">
    <location>
        <position position="137"/>
    </location>
</feature>
<evidence type="ECO:0000256" key="17">
    <source>
        <dbReference type="ARBA" id="ARBA00082365"/>
    </source>
</evidence>
<keyword evidence="9 19" id="KW-0378">Hydrolase</keyword>
<dbReference type="SMART" id="SM01246">
    <property type="entry name" value="Josephin"/>
    <property type="match status" value="1"/>
</dbReference>
<feature type="active site" evidence="19">
    <location>
        <position position="17"/>
    </location>
</feature>
<gene>
    <name evidence="22" type="primary">ATXN3</name>
    <name evidence="22" type="ORF">DFQ27_001332</name>
</gene>
<dbReference type="AlphaFoldDB" id="A0A9P6QFB9"/>
<feature type="compositionally biased region" description="Gly residues" evidence="20">
    <location>
        <begin position="377"/>
        <end position="395"/>
    </location>
</feature>
<evidence type="ECO:0000256" key="15">
    <source>
        <dbReference type="ARBA" id="ARBA00063584"/>
    </source>
</evidence>
<keyword evidence="7" id="KW-0677">Repeat</keyword>
<evidence type="ECO:0000256" key="20">
    <source>
        <dbReference type="SAM" id="MobiDB-lite"/>
    </source>
</evidence>
<comment type="function">
    <text evidence="14">Acts as a chain editing deubiquitinating enzyme that binds and cleaves 'Lys-48'-linked polyubiquitin chains, with a preference for chains containing four or more ubiquitin molecules thereby modulating protein degradation by the ubiquitin-proteasome pathway. Probably by regulating the IGF-1-insulin-like pathway, regulates lifespan. Regulates germline DNA double-strand-break repair and apoptosis in response to DNA damage by recruiting E4 ubiquitin-protein ligase ufd-2 to DNA repair foci. Interacts with key regulators of transcription and represses transcription. Acts as a histone-binding protein that regulates transcription.</text>
</comment>
<dbReference type="GO" id="GO:0004843">
    <property type="term" value="F:cysteine-type deubiquitinase activity"/>
    <property type="evidence" value="ECO:0007669"/>
    <property type="project" value="UniProtKB-EC"/>
</dbReference>
<dbReference type="GO" id="GO:0005634">
    <property type="term" value="C:nucleus"/>
    <property type="evidence" value="ECO:0007669"/>
    <property type="project" value="UniProtKB-SubCell"/>
</dbReference>
<evidence type="ECO:0000256" key="5">
    <source>
        <dbReference type="ARBA" id="ARBA00022490"/>
    </source>
</evidence>
<feature type="active site" description="Nucleophile" evidence="18">
    <location>
        <position position="17"/>
    </location>
</feature>
<comment type="subunit">
    <text evidence="15">Forms a complex composed of deubiquitinating enzyme atx-3, adapter ubxn-5 and cdc-48.1. Forms a complex composed of deubiquitinating enzyme atx-3, E4 ubiquitin-protein ligase ufd-2 and cdc-48.1. Interacts (via RRDR motif) with cdc-48.1 (via N-terminus) and cdc-48.2 (via N-terminus); the interaction with cdc-48.1 is not required for atx-3 enzymatic activity. Interacts (via C-terminus) with ubxn-5. May interact with ned-8.</text>
</comment>
<dbReference type="Proteomes" id="UP000807716">
    <property type="component" value="Unassembled WGS sequence"/>
</dbReference>
<dbReference type="EMBL" id="JAAAJB010000143">
    <property type="protein sequence ID" value="KAG0264255.1"/>
    <property type="molecule type" value="Genomic_DNA"/>
</dbReference>
<protein>
    <recommendedName>
        <fullName evidence="16">Ataxin-3 homolog</fullName>
        <ecNumber evidence="4">3.4.19.12</ecNumber>
    </recommendedName>
    <alternativeName>
        <fullName evidence="17">Machado-Joseph disease-like protein</fullName>
    </alternativeName>
</protein>
<dbReference type="GO" id="GO:0016579">
    <property type="term" value="P:protein deubiquitination"/>
    <property type="evidence" value="ECO:0007669"/>
    <property type="project" value="InterPro"/>
</dbReference>
<dbReference type="GO" id="GO:0005737">
    <property type="term" value="C:cytoplasm"/>
    <property type="evidence" value="ECO:0007669"/>
    <property type="project" value="UniProtKB-SubCell"/>
</dbReference>
<evidence type="ECO:0000256" key="10">
    <source>
        <dbReference type="ARBA" id="ARBA00022807"/>
    </source>
</evidence>
<feature type="domain" description="Josephin" evidence="21">
    <location>
        <begin position="4"/>
        <end position="183"/>
    </location>
</feature>
<dbReference type="Gene3D" id="1.10.287.10">
    <property type="entry name" value="S15/NS1, RNA-binding"/>
    <property type="match status" value="1"/>
</dbReference>
<dbReference type="EC" id="3.4.19.12" evidence="4"/>
<keyword evidence="5" id="KW-0963">Cytoplasm</keyword>
<evidence type="ECO:0000256" key="18">
    <source>
        <dbReference type="PIRSR" id="PIRSR633865-1"/>
    </source>
</evidence>
<dbReference type="Gene3D" id="3.90.70.40">
    <property type="match status" value="1"/>
</dbReference>
<keyword evidence="10" id="KW-0788">Thiol protease</keyword>